<feature type="domain" description="Amidase" evidence="1">
    <location>
        <begin position="33"/>
        <end position="455"/>
    </location>
</feature>
<dbReference type="Proteomes" id="UP000245754">
    <property type="component" value="Unassembled WGS sequence"/>
</dbReference>
<evidence type="ECO:0000313" key="3">
    <source>
        <dbReference type="EMBL" id="PWK37027.1"/>
    </source>
</evidence>
<dbReference type="NCBIfam" id="TIGR02713">
    <property type="entry name" value="allophanate_hyd"/>
    <property type="match status" value="1"/>
</dbReference>
<dbReference type="GO" id="GO:0016787">
    <property type="term" value="F:hydrolase activity"/>
    <property type="evidence" value="ECO:0007669"/>
    <property type="project" value="UniProtKB-KW"/>
</dbReference>
<feature type="domain" description="Allophanate hydrolase C-terminal" evidence="2">
    <location>
        <begin position="499"/>
        <end position="629"/>
    </location>
</feature>
<evidence type="ECO:0000313" key="4">
    <source>
        <dbReference type="Proteomes" id="UP000245754"/>
    </source>
</evidence>
<gene>
    <name evidence="3" type="ORF">C7419_101905</name>
</gene>
<accession>A0A316EWE1</accession>
<dbReference type="Gene3D" id="1.20.58.1700">
    <property type="match status" value="1"/>
</dbReference>
<dbReference type="SUPFAM" id="SSF75304">
    <property type="entry name" value="Amidase signature (AS) enzymes"/>
    <property type="match status" value="1"/>
</dbReference>
<keyword evidence="4" id="KW-1185">Reference proteome</keyword>
<dbReference type="InterPro" id="IPR036928">
    <property type="entry name" value="AS_sf"/>
</dbReference>
<dbReference type="Pfam" id="PF01425">
    <property type="entry name" value="Amidase"/>
    <property type="match status" value="1"/>
</dbReference>
<protein>
    <submittedName>
        <fullName evidence="3">Allophanate hydrolase</fullName>
    </submittedName>
</protein>
<dbReference type="NCBIfam" id="NF006043">
    <property type="entry name" value="PRK08186.1"/>
    <property type="match status" value="1"/>
</dbReference>
<dbReference type="Gene3D" id="3.90.1300.10">
    <property type="entry name" value="Amidase signature (AS) domain"/>
    <property type="match status" value="1"/>
</dbReference>
<sequence length="631" mass="65436">MERKANMPSSRLAPIATMLAQYANGALTPTQCVNDVLARIAASDRPEAWIYRVDADALHARARALEARLAEEGAALLETMPLFGVPFAVKDNVDVAGLPTTAACPAFAYVPSETAFAVEQLLAAGAILVGKTNLDQFATGLVGTRSPYGAVRQIDQADRVSGGSSSGSAVAVAAGCVAFSLGTDTAGSGRVPAGFNNLVGLKPTLGLVSKRGVVPACRSLDTLSIFAHDVADAWRVLAQLAVFDARDGYARRVPMLGLPKGAMRVAVPDIVAGEASGTEGFDGDALAAKAFARTMTAVREALDIAPSTVPFAPLQAAAQLLYDGPWVAERRAALGPFFETHHADIDATVAAVIGKADRYSATDAFEAQYRMADLRREAEAMFAAIDVLVVPTAPTHPTIAALREDPIGVNSQLGRYTNFVNLLDLCAIAVPGARRDDGLPSGVTLIGPAGADHRLAVLGARIAALFTGPSAESNDSGVSAGAGAQIAEAPLPFAEPTVAVAVVGAHLRGQPLNWQLREAGAKLRASTHTAPHYRLYALAGTTPPKPGLARVATDDGSPNKGAAIEVEVWDMPLRTFGKFVADIPAPLGIGNLTLADGSHVKGFICEPFALDDAGARDITAFGGWRAYLASL</sequence>
<reference evidence="3 4" key="1">
    <citation type="submission" date="2018-05" db="EMBL/GenBank/DDBJ databases">
        <title>Genomic Encyclopedia of Type Strains, Phase IV (KMG-V): Genome sequencing to study the core and pangenomes of soil and plant-associated prokaryotes.</title>
        <authorList>
            <person name="Whitman W."/>
        </authorList>
    </citation>
    <scope>NUCLEOTIDE SEQUENCE [LARGE SCALE GENOMIC DNA]</scope>
    <source>
        <strain evidence="3 4">SLV-132</strain>
    </source>
</reference>
<dbReference type="InterPro" id="IPR000120">
    <property type="entry name" value="Amidase"/>
</dbReference>
<dbReference type="EMBL" id="QGGT01000001">
    <property type="protein sequence ID" value="PWK37027.1"/>
    <property type="molecule type" value="Genomic_DNA"/>
</dbReference>
<proteinExistence type="predicted"/>
<dbReference type="PANTHER" id="PTHR11895:SF169">
    <property type="entry name" value="GLUTAMYL-TRNA(GLN) AMIDOTRANSFERASE"/>
    <property type="match status" value="1"/>
</dbReference>
<dbReference type="InterPro" id="IPR023631">
    <property type="entry name" value="Amidase_dom"/>
</dbReference>
<dbReference type="PANTHER" id="PTHR11895">
    <property type="entry name" value="TRANSAMIDASE"/>
    <property type="match status" value="1"/>
</dbReference>
<dbReference type="Pfam" id="PF21986">
    <property type="entry name" value="AH_C"/>
    <property type="match status" value="1"/>
</dbReference>
<organism evidence="3 4">
    <name type="scientific">Cupriavidus plantarum</name>
    <dbReference type="NCBI Taxonomy" id="942865"/>
    <lineage>
        <taxon>Bacteria</taxon>
        <taxon>Pseudomonadati</taxon>
        <taxon>Pseudomonadota</taxon>
        <taxon>Betaproteobacteria</taxon>
        <taxon>Burkholderiales</taxon>
        <taxon>Burkholderiaceae</taxon>
        <taxon>Cupriavidus</taxon>
    </lineage>
</organism>
<dbReference type="AlphaFoldDB" id="A0A316EWE1"/>
<keyword evidence="3" id="KW-0378">Hydrolase</keyword>
<dbReference type="InterPro" id="IPR053844">
    <property type="entry name" value="AH_C"/>
</dbReference>
<evidence type="ECO:0000259" key="1">
    <source>
        <dbReference type="Pfam" id="PF01425"/>
    </source>
</evidence>
<dbReference type="InterPro" id="IPR014085">
    <property type="entry name" value="Allophanate_hydrolase"/>
</dbReference>
<evidence type="ECO:0000259" key="2">
    <source>
        <dbReference type="Pfam" id="PF21986"/>
    </source>
</evidence>
<dbReference type="Gene3D" id="3.10.490.10">
    <property type="entry name" value="Gamma-glutamyl cyclotransferase-like"/>
    <property type="match status" value="1"/>
</dbReference>
<dbReference type="RefSeq" id="WP_258307846.1">
    <property type="nucleotide sequence ID" value="NZ_QGGT01000001.1"/>
</dbReference>
<comment type="caution">
    <text evidence="3">The sequence shown here is derived from an EMBL/GenBank/DDBJ whole genome shotgun (WGS) entry which is preliminary data.</text>
</comment>
<name>A0A316EWE1_9BURK</name>